<dbReference type="EC" id="2.4.1.-" evidence="5"/>
<sequence length="497" mass="52773">MAPAHAVAPHVVLLPSPGAGHVAPAAQLAARLATHHGCTATIVTHTNLTTARHSSALASLPRGVTATALPEVSLDDLPADARIETRVFAVVRRTLPHLRELLLSLLGSSPAGVTVFLTDMLCPAALALAAELGIPRYVFFTSNLLCLTSLLYTPELARTTACECRDLPEPVVLPGCVPLHGADLVDPVQDRTNPVYQLMVELGLDYLLADGFLVNTFDAMEHETLVAFKELSDKGVYPPAYAVGPFVRSPSSEGENDTCIRWLDDQQDGSVLYVCFGTGGTLSTEQTAELAAGLEASGQRFLWVVRFPSNNDKSASYFGVTHHGDAADPLSYLPEGFLERTKGAGLAVPLWAPQVEILNHRGVGGFLSHCGWNSTLEAVAAGVPMLAWPLFAEQGMNAVMLSSERVGLAALRVRPDDDGVVTREEVALAVALAVRELMARDKGAAARKKARELRAAAEVAAAPGGPQQQALEAVVGEWKGRAVEPQNVQDLGEDSEQ</sequence>
<dbReference type="Gene3D" id="3.40.50.2000">
    <property type="entry name" value="Glycogen Phosphorylase B"/>
    <property type="match status" value="2"/>
</dbReference>
<dbReference type="PANTHER" id="PTHR48046">
    <property type="entry name" value="UDP-GLYCOSYLTRANSFERASE 72E1"/>
    <property type="match status" value="1"/>
</dbReference>
<dbReference type="InterPro" id="IPR002213">
    <property type="entry name" value="UDP_glucos_trans"/>
</dbReference>
<dbReference type="GO" id="GO:0008194">
    <property type="term" value="F:UDP-glycosyltransferase activity"/>
    <property type="evidence" value="ECO:0007669"/>
    <property type="project" value="InterPro"/>
</dbReference>
<dbReference type="FunFam" id="3.40.50.2000:FF:000054">
    <property type="entry name" value="Glycosyltransferase"/>
    <property type="match status" value="1"/>
</dbReference>
<evidence type="ECO:0000256" key="2">
    <source>
        <dbReference type="ARBA" id="ARBA00022676"/>
    </source>
</evidence>
<dbReference type="AlphaFoldDB" id="A0A0E0JLA6"/>
<dbReference type="CDD" id="cd03784">
    <property type="entry name" value="GT1_Gtf-like"/>
    <property type="match status" value="1"/>
</dbReference>
<reference evidence="6" key="1">
    <citation type="submission" date="2015-04" db="UniProtKB">
        <authorList>
            <consortium name="EnsemblPlants"/>
        </authorList>
    </citation>
    <scope>IDENTIFICATION</scope>
</reference>
<evidence type="ECO:0000256" key="5">
    <source>
        <dbReference type="RuleBase" id="RU362057"/>
    </source>
</evidence>
<evidence type="ECO:0000256" key="1">
    <source>
        <dbReference type="ARBA" id="ARBA00009995"/>
    </source>
</evidence>
<dbReference type="Pfam" id="PF00201">
    <property type="entry name" value="UDPGT"/>
    <property type="match status" value="1"/>
</dbReference>
<proteinExistence type="inferred from homology"/>
<reference evidence="6" key="2">
    <citation type="submission" date="2018-05" db="EMBL/GenBank/DDBJ databases">
        <title>OpunRS2 (Oryza punctata Reference Sequence Version 2).</title>
        <authorList>
            <person name="Zhang J."/>
            <person name="Kudrna D."/>
            <person name="Lee S."/>
            <person name="Talag J."/>
            <person name="Welchert J."/>
            <person name="Wing R.A."/>
        </authorList>
    </citation>
    <scope>NUCLEOTIDE SEQUENCE [LARGE SCALE GENOMIC DNA]</scope>
</reference>
<evidence type="ECO:0000256" key="3">
    <source>
        <dbReference type="ARBA" id="ARBA00022679"/>
    </source>
</evidence>
<name>A0A0E0JLA6_ORYPU</name>
<dbReference type="OMA" id="DLPEHFQ"/>
<dbReference type="eggNOG" id="KOG1192">
    <property type="taxonomic scope" value="Eukaryota"/>
</dbReference>
<dbReference type="HOGENOM" id="CLU_001724_3_0_1"/>
<organism evidence="6">
    <name type="scientific">Oryza punctata</name>
    <name type="common">Red rice</name>
    <dbReference type="NCBI Taxonomy" id="4537"/>
    <lineage>
        <taxon>Eukaryota</taxon>
        <taxon>Viridiplantae</taxon>
        <taxon>Streptophyta</taxon>
        <taxon>Embryophyta</taxon>
        <taxon>Tracheophyta</taxon>
        <taxon>Spermatophyta</taxon>
        <taxon>Magnoliopsida</taxon>
        <taxon>Liliopsida</taxon>
        <taxon>Poales</taxon>
        <taxon>Poaceae</taxon>
        <taxon>BOP clade</taxon>
        <taxon>Oryzoideae</taxon>
        <taxon>Oryzeae</taxon>
        <taxon>Oryzinae</taxon>
        <taxon>Oryza</taxon>
    </lineage>
</organism>
<dbReference type="SUPFAM" id="SSF53756">
    <property type="entry name" value="UDP-Glycosyltransferase/glycogen phosphorylase"/>
    <property type="match status" value="1"/>
</dbReference>
<comment type="similarity">
    <text evidence="1 4">Belongs to the UDP-glycosyltransferase family.</text>
</comment>
<dbReference type="PROSITE" id="PS00375">
    <property type="entry name" value="UDPGT"/>
    <property type="match status" value="1"/>
</dbReference>
<keyword evidence="2 4" id="KW-0328">Glycosyltransferase</keyword>
<dbReference type="PANTHER" id="PTHR48046:SF6">
    <property type="entry name" value="GLYCOSYLTRANSFERASE"/>
    <property type="match status" value="1"/>
</dbReference>
<evidence type="ECO:0000256" key="4">
    <source>
        <dbReference type="RuleBase" id="RU003718"/>
    </source>
</evidence>
<dbReference type="FunFam" id="3.40.50.2000:FF:000056">
    <property type="entry name" value="Glycosyltransferase"/>
    <property type="match status" value="1"/>
</dbReference>
<evidence type="ECO:0000313" key="7">
    <source>
        <dbReference type="Proteomes" id="UP000026962"/>
    </source>
</evidence>
<accession>A0A0E0JLA6</accession>
<dbReference type="InterPro" id="IPR035595">
    <property type="entry name" value="UDP_glycos_trans_CS"/>
</dbReference>
<dbReference type="Gramene" id="OPUNC01G23220.1">
    <property type="protein sequence ID" value="OPUNC01G23220.1"/>
    <property type="gene ID" value="OPUNC01G23220"/>
</dbReference>
<dbReference type="Proteomes" id="UP000026962">
    <property type="component" value="Chromosome 1"/>
</dbReference>
<keyword evidence="3 4" id="KW-0808">Transferase</keyword>
<evidence type="ECO:0000313" key="6">
    <source>
        <dbReference type="EnsemblPlants" id="OPUNC01G23220.1"/>
    </source>
</evidence>
<dbReference type="EnsemblPlants" id="OPUNC01G23220.1">
    <property type="protein sequence ID" value="OPUNC01G23220.1"/>
    <property type="gene ID" value="OPUNC01G23220"/>
</dbReference>
<keyword evidence="7" id="KW-1185">Reference proteome</keyword>
<protein>
    <recommendedName>
        <fullName evidence="5">Glycosyltransferase</fullName>
        <ecNumber evidence="5">2.4.1.-</ecNumber>
    </recommendedName>
</protein>